<organism evidence="3 4">
    <name type="scientific">Xylaria flabelliformis</name>
    <dbReference type="NCBI Taxonomy" id="2512241"/>
    <lineage>
        <taxon>Eukaryota</taxon>
        <taxon>Fungi</taxon>
        <taxon>Dikarya</taxon>
        <taxon>Ascomycota</taxon>
        <taxon>Pezizomycotina</taxon>
        <taxon>Sordariomycetes</taxon>
        <taxon>Xylariomycetidae</taxon>
        <taxon>Xylariales</taxon>
        <taxon>Xylariaceae</taxon>
        <taxon>Xylaria</taxon>
    </lineage>
</organism>
<feature type="region of interest" description="Disordered" evidence="2">
    <location>
        <begin position="90"/>
        <end position="158"/>
    </location>
</feature>
<evidence type="ECO:0000256" key="2">
    <source>
        <dbReference type="SAM" id="MobiDB-lite"/>
    </source>
</evidence>
<proteinExistence type="predicted"/>
<dbReference type="STRING" id="2512241.A0A553HQ50"/>
<sequence>MPESKEPLAAGFISILRLASRFHCPLTGCNDVFARIDDRIRDHLQSKHCHLTEGKDLDSIIRDLKRGQIPSSLQEEQLSQNLSPSIIDVGSTKDRASIPNEGGSPITITSHTRARSNSPPRRSRAKLNIAGEDPDFLRRPKPSLKPSKPQTQPRRAPLVEEDDEILRLIKQPETRPISQEQLVAEVKGIYAGLVMVESKCIEVDKLNNEQWQALIASHRTLCHDLWNTCGNVGVSRECDTLLHEHHDFFLASQHPRESIVTSFEPLHPYDRGGHEDPTKFKYSKYRRGRGARRNNAYWKQRNDEHDTNLFDDRELLFQDEHGSLKASRLANLDTQLKIQKHAGDDLVMSAHCARDLGLFDRLSTDFDDPCLQSISGHSTAVLGVLRNVRFRLKGSSVTFRRDFWVCESLNNIVDVMIGASFIKDNFKMLFEKVKDCVSSFATWFSKKKETPEQKREREERERQQQIAIKELEIKRLQKESEALRRATARNSGR</sequence>
<dbReference type="AlphaFoldDB" id="A0A553HQ50"/>
<dbReference type="EMBL" id="VFLP01000059">
    <property type="protein sequence ID" value="TRX90076.1"/>
    <property type="molecule type" value="Genomic_DNA"/>
</dbReference>
<keyword evidence="1" id="KW-0175">Coiled coil</keyword>
<keyword evidence="4" id="KW-1185">Reference proteome</keyword>
<dbReference type="OrthoDB" id="5425834at2759"/>
<dbReference type="Proteomes" id="UP000319160">
    <property type="component" value="Unassembled WGS sequence"/>
</dbReference>
<protein>
    <submittedName>
        <fullName evidence="3">Uncharacterized protein</fullName>
    </submittedName>
</protein>
<accession>A0A553HQ50</accession>
<evidence type="ECO:0000256" key="1">
    <source>
        <dbReference type="SAM" id="Coils"/>
    </source>
</evidence>
<reference evidence="4" key="1">
    <citation type="submission" date="2019-06" db="EMBL/GenBank/DDBJ databases">
        <title>Draft genome sequence of the griseofulvin-producing fungus Xylaria cubensis strain G536.</title>
        <authorList>
            <person name="Mead M.E."/>
            <person name="Raja H.A."/>
            <person name="Steenwyk J.L."/>
            <person name="Knowles S.L."/>
            <person name="Oberlies N.H."/>
            <person name="Rokas A."/>
        </authorList>
    </citation>
    <scope>NUCLEOTIDE SEQUENCE [LARGE SCALE GENOMIC DNA]</scope>
    <source>
        <strain evidence="4">G536</strain>
    </source>
</reference>
<evidence type="ECO:0000313" key="4">
    <source>
        <dbReference type="Proteomes" id="UP000319160"/>
    </source>
</evidence>
<feature type="coiled-coil region" evidence="1">
    <location>
        <begin position="454"/>
        <end position="486"/>
    </location>
</feature>
<gene>
    <name evidence="3" type="ORF">FHL15_008995</name>
</gene>
<name>A0A553HQ50_9PEZI</name>
<comment type="caution">
    <text evidence="3">The sequence shown here is derived from an EMBL/GenBank/DDBJ whole genome shotgun (WGS) entry which is preliminary data.</text>
</comment>
<evidence type="ECO:0000313" key="3">
    <source>
        <dbReference type="EMBL" id="TRX90076.1"/>
    </source>
</evidence>